<evidence type="ECO:0000313" key="2">
    <source>
        <dbReference type="Proteomes" id="UP000657006"/>
    </source>
</evidence>
<sequence>MRVSDRVVVIEGDGMLREQCMAAKGWDRTFATMEKDQMVQSLMNKGLQADQASLYVEMQQRIQEYLLHHEDAGIVWILGLLISFGRKPRFKKFS</sequence>
<dbReference type="EMBL" id="JACRSQ010000023">
    <property type="protein sequence ID" value="MBC8544470.1"/>
    <property type="molecule type" value="Genomic_DNA"/>
</dbReference>
<name>A0A926DWD6_9FIRM</name>
<dbReference type="RefSeq" id="WP_249289913.1">
    <property type="nucleotide sequence ID" value="NZ_JACRSQ010000023.1"/>
</dbReference>
<organism evidence="1 2">
    <name type="scientific">Bianquea renquensis</name>
    <dbReference type="NCBI Taxonomy" id="2763661"/>
    <lineage>
        <taxon>Bacteria</taxon>
        <taxon>Bacillati</taxon>
        <taxon>Bacillota</taxon>
        <taxon>Clostridia</taxon>
        <taxon>Eubacteriales</taxon>
        <taxon>Bianqueaceae</taxon>
        <taxon>Bianquea</taxon>
    </lineage>
</organism>
<comment type="caution">
    <text evidence="1">The sequence shown here is derived from an EMBL/GenBank/DDBJ whole genome shotgun (WGS) entry which is preliminary data.</text>
</comment>
<evidence type="ECO:0000313" key="1">
    <source>
        <dbReference type="EMBL" id="MBC8544470.1"/>
    </source>
</evidence>
<keyword evidence="2" id="KW-1185">Reference proteome</keyword>
<reference evidence="1" key="1">
    <citation type="submission" date="2020-08" db="EMBL/GenBank/DDBJ databases">
        <title>Genome public.</title>
        <authorList>
            <person name="Liu C."/>
            <person name="Sun Q."/>
        </authorList>
    </citation>
    <scope>NUCLEOTIDE SEQUENCE</scope>
    <source>
        <strain evidence="1">NSJ-32</strain>
    </source>
</reference>
<gene>
    <name evidence="1" type="ORF">H8730_13060</name>
</gene>
<protein>
    <submittedName>
        <fullName evidence="1">Uncharacterized protein</fullName>
    </submittedName>
</protein>
<dbReference type="AlphaFoldDB" id="A0A926DWD6"/>
<proteinExistence type="predicted"/>
<dbReference type="Proteomes" id="UP000657006">
    <property type="component" value="Unassembled WGS sequence"/>
</dbReference>
<accession>A0A926DWD6</accession>